<dbReference type="RefSeq" id="WP_107721277.1">
    <property type="nucleotide sequence ID" value="NZ_QAZN01000005.1"/>
</dbReference>
<dbReference type="EMBL" id="QAZN01000005">
    <property type="protein sequence ID" value="PTV04276.1"/>
    <property type="molecule type" value="Genomic_DNA"/>
</dbReference>
<name>A0A2T5Q472_LIMRT</name>
<dbReference type="Proteomes" id="UP000244083">
    <property type="component" value="Unassembled WGS sequence"/>
</dbReference>
<gene>
    <name evidence="1" type="ORF">DB325_04310</name>
</gene>
<dbReference type="AlphaFoldDB" id="A0A2T5Q472"/>
<evidence type="ECO:0000313" key="2">
    <source>
        <dbReference type="Proteomes" id="UP000244083"/>
    </source>
</evidence>
<comment type="caution">
    <text evidence="1">The sequence shown here is derived from an EMBL/GenBank/DDBJ whole genome shotgun (WGS) entry which is preliminary data.</text>
</comment>
<reference evidence="2" key="1">
    <citation type="submission" date="2018-04" db="EMBL/GenBank/DDBJ databases">
        <title>Draft Genome Sequences of 10 Lactobacillus Species from 22 Commercial Probiotic Products.</title>
        <authorList>
            <person name="Gangiredla J."/>
            <person name="Barnaba T.J."/>
            <person name="Mammel M.K."/>
            <person name="Lacher D.W."/>
            <person name="Elkins C.A."/>
            <person name="Lampel K.A."/>
            <person name="Whitehouse C.A."/>
            <person name="Tartera C."/>
        </authorList>
    </citation>
    <scope>NUCLEOTIDE SEQUENCE [LARGE SCALE GENOMIC DNA]</scope>
    <source>
        <strain evidence="2">DS12_10</strain>
    </source>
</reference>
<protein>
    <submittedName>
        <fullName evidence="1">Uncharacterized protein</fullName>
    </submittedName>
</protein>
<sequence>MKQTNKKIVALYKGEEFIDAGTYKEIAANQHMSIQYLHSIKSKTPKRLAHYENEHYRNGMLIINL</sequence>
<evidence type="ECO:0000313" key="1">
    <source>
        <dbReference type="EMBL" id="PTV04276.1"/>
    </source>
</evidence>
<accession>A0A2T5Q472</accession>
<proteinExistence type="predicted"/>
<organism evidence="1 2">
    <name type="scientific">Limosilactobacillus reuteri</name>
    <name type="common">Lactobacillus reuteri</name>
    <dbReference type="NCBI Taxonomy" id="1598"/>
    <lineage>
        <taxon>Bacteria</taxon>
        <taxon>Bacillati</taxon>
        <taxon>Bacillota</taxon>
        <taxon>Bacilli</taxon>
        <taxon>Lactobacillales</taxon>
        <taxon>Lactobacillaceae</taxon>
        <taxon>Limosilactobacillus</taxon>
    </lineage>
</organism>